<feature type="domain" description="RagB/SusD" evidence="6">
    <location>
        <begin position="367"/>
        <end position="462"/>
    </location>
</feature>
<dbReference type="RefSeq" id="WP_379023468.1">
    <property type="nucleotide sequence ID" value="NZ_JBHRTA010000038.1"/>
</dbReference>
<sequence length="496" mass="56893">MKKTIIPFAVLLLTLTSCRQWLDVRPETEVDRHLLFSSQEGFQEALLGVYTRCTDNALYGRELTVGTPEVLIQNYNISANDPLRYMQTRNFQYDNGDFIRRKDGIWRGLYHAIANCNLILEHIDEQERIFAPGYYALIKGETLALRAYLHFDALRLFAPAFAVSPNANAIPYVTSYSNMPTAMSSVSAVLDSAIRDLQAAKALLVDEPIRASSYIAAYPLNANGTPGPELTNHDLFLQNRRHRMNYYAVCGTLARAYLYKQDKLNAYENAMEVMLSNKFPFTASSDFLAVDEDKRDRILYTELVFAWYIPRKNHDLNTNWFRTGTAGMHLLQEAAQTIYETSGAGSTDLRYRQWLSTVGVNNVYISEIHKYRRNPLSNENNANRHYLMAPALRLSELYYIAAECTYESNPELATQYIDAVRRNRGIDQPLSVANAVEFEEELVKEYRKELFAEGQLFYTHKRLNRPFRNLQGVVIAPSNLIFVLPLPDDEIIYGER</sequence>
<comment type="similarity">
    <text evidence="2">Belongs to the SusD family.</text>
</comment>
<keyword evidence="4" id="KW-0472">Membrane</keyword>
<keyword evidence="5" id="KW-0998">Cell outer membrane</keyword>
<dbReference type="Pfam" id="PF07980">
    <property type="entry name" value="SusD_RagB"/>
    <property type="match status" value="1"/>
</dbReference>
<feature type="domain" description="SusD-like N-terminal" evidence="7">
    <location>
        <begin position="21"/>
        <end position="208"/>
    </location>
</feature>
<dbReference type="InterPro" id="IPR012944">
    <property type="entry name" value="SusD_RagB_dom"/>
</dbReference>
<accession>A0ABV7JP90</accession>
<dbReference type="SUPFAM" id="SSF48452">
    <property type="entry name" value="TPR-like"/>
    <property type="match status" value="1"/>
</dbReference>
<protein>
    <submittedName>
        <fullName evidence="8">RagB/SusD family nutrient uptake outer membrane protein</fullName>
    </submittedName>
</protein>
<dbReference type="Gene3D" id="1.25.40.900">
    <property type="match status" value="1"/>
</dbReference>
<evidence type="ECO:0000256" key="1">
    <source>
        <dbReference type="ARBA" id="ARBA00004442"/>
    </source>
</evidence>
<evidence type="ECO:0000313" key="8">
    <source>
        <dbReference type="EMBL" id="MFC3198628.1"/>
    </source>
</evidence>
<evidence type="ECO:0000256" key="5">
    <source>
        <dbReference type="ARBA" id="ARBA00023237"/>
    </source>
</evidence>
<evidence type="ECO:0000256" key="4">
    <source>
        <dbReference type="ARBA" id="ARBA00023136"/>
    </source>
</evidence>
<organism evidence="8 9">
    <name type="scientific">Parapedobacter deserti</name>
    <dbReference type="NCBI Taxonomy" id="1912957"/>
    <lineage>
        <taxon>Bacteria</taxon>
        <taxon>Pseudomonadati</taxon>
        <taxon>Bacteroidota</taxon>
        <taxon>Sphingobacteriia</taxon>
        <taxon>Sphingobacteriales</taxon>
        <taxon>Sphingobacteriaceae</taxon>
        <taxon>Parapedobacter</taxon>
    </lineage>
</organism>
<evidence type="ECO:0000256" key="2">
    <source>
        <dbReference type="ARBA" id="ARBA00006275"/>
    </source>
</evidence>
<evidence type="ECO:0000256" key="3">
    <source>
        <dbReference type="ARBA" id="ARBA00022729"/>
    </source>
</evidence>
<proteinExistence type="inferred from homology"/>
<dbReference type="Gene3D" id="1.25.40.390">
    <property type="match status" value="1"/>
</dbReference>
<dbReference type="EMBL" id="JBHRTA010000038">
    <property type="protein sequence ID" value="MFC3198628.1"/>
    <property type="molecule type" value="Genomic_DNA"/>
</dbReference>
<reference evidence="9" key="1">
    <citation type="journal article" date="2019" name="Int. J. Syst. Evol. Microbiol.">
        <title>The Global Catalogue of Microorganisms (GCM) 10K type strain sequencing project: providing services to taxonomists for standard genome sequencing and annotation.</title>
        <authorList>
            <consortium name="The Broad Institute Genomics Platform"/>
            <consortium name="The Broad Institute Genome Sequencing Center for Infectious Disease"/>
            <person name="Wu L."/>
            <person name="Ma J."/>
        </authorList>
    </citation>
    <scope>NUCLEOTIDE SEQUENCE [LARGE SCALE GENOMIC DNA]</scope>
    <source>
        <strain evidence="9">KCTC 52416</strain>
    </source>
</reference>
<dbReference type="PROSITE" id="PS51257">
    <property type="entry name" value="PROKAR_LIPOPROTEIN"/>
    <property type="match status" value="1"/>
</dbReference>
<evidence type="ECO:0000259" key="7">
    <source>
        <dbReference type="Pfam" id="PF14322"/>
    </source>
</evidence>
<keyword evidence="3" id="KW-0732">Signal</keyword>
<gene>
    <name evidence="8" type="ORF">ACFOET_13465</name>
</gene>
<evidence type="ECO:0000259" key="6">
    <source>
        <dbReference type="Pfam" id="PF07980"/>
    </source>
</evidence>
<name>A0ABV7JP90_9SPHI</name>
<comment type="caution">
    <text evidence="8">The sequence shown here is derived from an EMBL/GenBank/DDBJ whole genome shotgun (WGS) entry which is preliminary data.</text>
</comment>
<keyword evidence="9" id="KW-1185">Reference proteome</keyword>
<dbReference type="Pfam" id="PF14322">
    <property type="entry name" value="SusD-like_3"/>
    <property type="match status" value="1"/>
</dbReference>
<dbReference type="InterPro" id="IPR033985">
    <property type="entry name" value="SusD-like_N"/>
</dbReference>
<dbReference type="Proteomes" id="UP001595526">
    <property type="component" value="Unassembled WGS sequence"/>
</dbReference>
<dbReference type="InterPro" id="IPR011990">
    <property type="entry name" value="TPR-like_helical_dom_sf"/>
</dbReference>
<comment type="subcellular location">
    <subcellularLocation>
        <location evidence="1">Cell outer membrane</location>
    </subcellularLocation>
</comment>
<evidence type="ECO:0000313" key="9">
    <source>
        <dbReference type="Proteomes" id="UP001595526"/>
    </source>
</evidence>